<dbReference type="Gene3D" id="1.25.40.10">
    <property type="entry name" value="Tetratricopeptide repeat domain"/>
    <property type="match status" value="2"/>
</dbReference>
<dbReference type="CDD" id="cd15831">
    <property type="entry name" value="BTAD"/>
    <property type="match status" value="1"/>
</dbReference>
<dbReference type="SMART" id="SM01043">
    <property type="entry name" value="BTAD"/>
    <property type="match status" value="1"/>
</dbReference>
<dbReference type="PANTHER" id="PTHR35807">
    <property type="entry name" value="TRANSCRIPTIONAL REGULATOR REDD-RELATED"/>
    <property type="match status" value="1"/>
</dbReference>
<keyword evidence="4" id="KW-0804">Transcription</keyword>
<evidence type="ECO:0000256" key="6">
    <source>
        <dbReference type="PROSITE-ProRule" id="PRU01091"/>
    </source>
</evidence>
<evidence type="ECO:0000256" key="2">
    <source>
        <dbReference type="ARBA" id="ARBA00023015"/>
    </source>
</evidence>
<dbReference type="Proteomes" id="UP000192674">
    <property type="component" value="Unassembled WGS sequence"/>
</dbReference>
<evidence type="ECO:0000256" key="4">
    <source>
        <dbReference type="ARBA" id="ARBA00023163"/>
    </source>
</evidence>
<dbReference type="PRINTS" id="PR00364">
    <property type="entry name" value="DISEASERSIST"/>
</dbReference>
<dbReference type="InterPro" id="IPR051677">
    <property type="entry name" value="AfsR-DnrI-RedD_regulator"/>
</dbReference>
<dbReference type="GO" id="GO:0006355">
    <property type="term" value="P:regulation of DNA-templated transcription"/>
    <property type="evidence" value="ECO:0007669"/>
    <property type="project" value="InterPro"/>
</dbReference>
<dbReference type="Gene3D" id="1.10.10.10">
    <property type="entry name" value="Winged helix-like DNA-binding domain superfamily/Winged helix DNA-binding domain"/>
    <property type="match status" value="1"/>
</dbReference>
<keyword evidence="5" id="KW-0802">TPR repeat</keyword>
<dbReference type="InterPro" id="IPR036388">
    <property type="entry name" value="WH-like_DNA-bd_sf"/>
</dbReference>
<dbReference type="AlphaFoldDB" id="A0A1W2FCB0"/>
<evidence type="ECO:0000256" key="3">
    <source>
        <dbReference type="ARBA" id="ARBA00023125"/>
    </source>
</evidence>
<dbReference type="SMART" id="SM00862">
    <property type="entry name" value="Trans_reg_C"/>
    <property type="match status" value="1"/>
</dbReference>
<evidence type="ECO:0000259" key="7">
    <source>
        <dbReference type="PROSITE" id="PS51755"/>
    </source>
</evidence>
<protein>
    <submittedName>
        <fullName evidence="8">DNA-binding transcriptional activator of the SARP family</fullName>
    </submittedName>
</protein>
<dbReference type="InterPro" id="IPR002182">
    <property type="entry name" value="NB-ARC"/>
</dbReference>
<dbReference type="PROSITE" id="PS50005">
    <property type="entry name" value="TPR"/>
    <property type="match status" value="1"/>
</dbReference>
<keyword evidence="3 6" id="KW-0238">DNA-binding</keyword>
<keyword evidence="9" id="KW-1185">Reference proteome</keyword>
<proteinExistence type="inferred from homology"/>
<dbReference type="Pfam" id="PF00486">
    <property type="entry name" value="Trans_reg_C"/>
    <property type="match status" value="1"/>
</dbReference>
<dbReference type="CDD" id="cd02019">
    <property type="entry name" value="NK"/>
    <property type="match status" value="1"/>
</dbReference>
<feature type="repeat" description="TPR" evidence="5">
    <location>
        <begin position="864"/>
        <end position="897"/>
    </location>
</feature>
<dbReference type="InterPro" id="IPR027417">
    <property type="entry name" value="P-loop_NTPase"/>
</dbReference>
<evidence type="ECO:0000313" key="8">
    <source>
        <dbReference type="EMBL" id="SMD19530.1"/>
    </source>
</evidence>
<keyword evidence="2" id="KW-0805">Transcription regulation</keyword>
<organism evidence="8 9">
    <name type="scientific">Kibdelosporangium aridum</name>
    <dbReference type="NCBI Taxonomy" id="2030"/>
    <lineage>
        <taxon>Bacteria</taxon>
        <taxon>Bacillati</taxon>
        <taxon>Actinomycetota</taxon>
        <taxon>Actinomycetes</taxon>
        <taxon>Pseudonocardiales</taxon>
        <taxon>Pseudonocardiaceae</taxon>
        <taxon>Kibdelosporangium</taxon>
    </lineage>
</organism>
<evidence type="ECO:0000313" key="9">
    <source>
        <dbReference type="Proteomes" id="UP000192674"/>
    </source>
</evidence>
<dbReference type="GO" id="GO:0003677">
    <property type="term" value="F:DNA binding"/>
    <property type="evidence" value="ECO:0007669"/>
    <property type="project" value="UniProtKB-UniRule"/>
</dbReference>
<dbReference type="Pfam" id="PF13424">
    <property type="entry name" value="TPR_12"/>
    <property type="match status" value="1"/>
</dbReference>
<sequence>MDSHGLARQNGADVQADDAPRAMTETVRFGVLGPLRVWQGQQELDLGPPQQRLILAVLLVRPGEVVGADDLVDALWESAAPASAKNLIHRYVGALRRVLEPDLPPRAAGRWLVRQGSGYVLRVDGDSADIVAFRDLVNRARSESDAVAMSSYVEAFQLWRGLCGEGLALTAQAKELFTSINNEFAVAADAMGEVALRCGRAEDALPILRTITARFPLNERIQARLMLVLAATGQQAEALEVYRTTTARLADELGIDPGPELRAAHAQVSHAEQPAGQPAAASIARPAQLPMDLSTFGGRRAELDHLRHLLDSGDPPVTIIAIDGMPGAGKTTTAVHLAHEVVDRYPDGQLYVNLRGFDPSGLAVPPTAALLSFLAALGVHGDRVPPDLATQSALYRTCLAGKRMLVVLDNARDREQVLPLLPGSPSCLVIVTSRNRMTGLVAMEGARPYTLDAVSASEAREILALRLGARSDEQHEAVDRIVEVCSGLPLALAMVAARAATYPDLPLTAIADELRTGHGNLDALSHDETRGVRAVFSWSYEALRPQAALLFRLLSWHWGPDISAHACASLLGVPVREAQTALVELNRTRLVTEHVPGRFLMHDLVRAYAMELSTELDAPDVREQAAHRMFDYYLHSTYAANRPLMPHREVPLTPLTPGVTPETLFDDGTAIQWLAAEYHVVLMAIGQAIERGKADYAWRLAWAIQLYQHYMGFLRDWALTAQVTLEATRAAGDLRGQVFTERSLAGAYFMLGDGKASLQHLYNTLDLINAGGWADEESAYVERNIGEVMITGTVDLQPDYEAAISHFERAHKYYTKMNHMQGVAYTLEGQAVAYMRTGDPERSIDLLNQALPLHRQLNDRTGEGYAYARLADTYLQLGRLDEAEAWLDKAIDLHTKSQHRLMEIDNLVLLGDIRTAQNDAEGARQAWRQALEVAERFGALTTVVELRTRLGESEGSTADAGEPGDPG</sequence>
<dbReference type="GO" id="GO:0043531">
    <property type="term" value="F:ADP binding"/>
    <property type="evidence" value="ECO:0007669"/>
    <property type="project" value="InterPro"/>
</dbReference>
<dbReference type="EMBL" id="FWXV01000005">
    <property type="protein sequence ID" value="SMD19530.1"/>
    <property type="molecule type" value="Genomic_DNA"/>
</dbReference>
<dbReference type="InterPro" id="IPR005158">
    <property type="entry name" value="BTAD"/>
</dbReference>
<dbReference type="SUPFAM" id="SSF46894">
    <property type="entry name" value="C-terminal effector domain of the bipartite response regulators"/>
    <property type="match status" value="1"/>
</dbReference>
<dbReference type="InterPro" id="IPR001867">
    <property type="entry name" value="OmpR/PhoB-type_DNA-bd"/>
</dbReference>
<dbReference type="Pfam" id="PF03704">
    <property type="entry name" value="BTAD"/>
    <property type="match status" value="1"/>
</dbReference>
<accession>A0A1W2FCB0</accession>
<dbReference type="SUPFAM" id="SSF48452">
    <property type="entry name" value="TPR-like"/>
    <property type="match status" value="2"/>
</dbReference>
<feature type="DNA-binding region" description="OmpR/PhoB-type" evidence="6">
    <location>
        <begin position="19"/>
        <end position="123"/>
    </location>
</feature>
<dbReference type="InterPro" id="IPR019734">
    <property type="entry name" value="TPR_rpt"/>
</dbReference>
<gene>
    <name evidence="8" type="ORF">SAMN05661093_06178</name>
</gene>
<dbReference type="PROSITE" id="PS51755">
    <property type="entry name" value="OMPR_PHOB"/>
    <property type="match status" value="1"/>
</dbReference>
<name>A0A1W2FCB0_KIBAR</name>
<dbReference type="SMART" id="SM00028">
    <property type="entry name" value="TPR"/>
    <property type="match status" value="3"/>
</dbReference>
<dbReference type="SUPFAM" id="SSF52540">
    <property type="entry name" value="P-loop containing nucleoside triphosphate hydrolases"/>
    <property type="match status" value="1"/>
</dbReference>
<dbReference type="Pfam" id="PF00931">
    <property type="entry name" value="NB-ARC"/>
    <property type="match status" value="1"/>
</dbReference>
<dbReference type="InterPro" id="IPR016032">
    <property type="entry name" value="Sig_transdc_resp-reg_C-effctor"/>
</dbReference>
<evidence type="ECO:0000256" key="1">
    <source>
        <dbReference type="ARBA" id="ARBA00005820"/>
    </source>
</evidence>
<reference evidence="8 9" key="1">
    <citation type="submission" date="2017-04" db="EMBL/GenBank/DDBJ databases">
        <authorList>
            <person name="Afonso C.L."/>
            <person name="Miller P.J."/>
            <person name="Scott M.A."/>
            <person name="Spackman E."/>
            <person name="Goraichik I."/>
            <person name="Dimitrov K.M."/>
            <person name="Suarez D.L."/>
            <person name="Swayne D.E."/>
        </authorList>
    </citation>
    <scope>NUCLEOTIDE SEQUENCE [LARGE SCALE GENOMIC DNA]</scope>
    <source>
        <strain evidence="8 9">DSM 43828</strain>
    </source>
</reference>
<evidence type="ECO:0000256" key="5">
    <source>
        <dbReference type="PROSITE-ProRule" id="PRU00339"/>
    </source>
</evidence>
<dbReference type="PANTHER" id="PTHR35807:SF1">
    <property type="entry name" value="TRANSCRIPTIONAL REGULATOR REDD"/>
    <property type="match status" value="1"/>
</dbReference>
<feature type="domain" description="OmpR/PhoB-type" evidence="7">
    <location>
        <begin position="19"/>
        <end position="123"/>
    </location>
</feature>
<dbReference type="GO" id="GO:0000160">
    <property type="term" value="P:phosphorelay signal transduction system"/>
    <property type="evidence" value="ECO:0007669"/>
    <property type="project" value="InterPro"/>
</dbReference>
<dbReference type="InterPro" id="IPR011990">
    <property type="entry name" value="TPR-like_helical_dom_sf"/>
</dbReference>
<comment type="similarity">
    <text evidence="1">Belongs to the AfsR/DnrI/RedD regulatory family.</text>
</comment>